<dbReference type="Pfam" id="PF00069">
    <property type="entry name" value="Pkinase"/>
    <property type="match status" value="1"/>
</dbReference>
<feature type="domain" description="Protein kinase" evidence="18">
    <location>
        <begin position="1813"/>
        <end position="2093"/>
    </location>
</feature>
<dbReference type="SUPFAM" id="SSF52058">
    <property type="entry name" value="L domain-like"/>
    <property type="match status" value="2"/>
</dbReference>
<dbReference type="Pfam" id="PF12819">
    <property type="entry name" value="Malectin_like"/>
    <property type="match status" value="2"/>
</dbReference>
<evidence type="ECO:0000256" key="11">
    <source>
        <dbReference type="ARBA" id="ARBA00022989"/>
    </source>
</evidence>
<dbReference type="PANTHER" id="PTHR45631:SF68">
    <property type="entry name" value="REPEAT FAMILY PROTEIN, PUTATIVE, EXPRESSED-RELATED"/>
    <property type="match status" value="1"/>
</dbReference>
<evidence type="ECO:0000256" key="7">
    <source>
        <dbReference type="ARBA" id="ARBA00022737"/>
    </source>
</evidence>
<evidence type="ECO:0000256" key="2">
    <source>
        <dbReference type="ARBA" id="ARBA00012513"/>
    </source>
</evidence>
<dbReference type="Pfam" id="PF13855">
    <property type="entry name" value="LRR_8"/>
    <property type="match status" value="2"/>
</dbReference>
<dbReference type="Proteomes" id="UP001497522">
    <property type="component" value="Chromosome 14"/>
</dbReference>
<evidence type="ECO:0000256" key="8">
    <source>
        <dbReference type="ARBA" id="ARBA00022741"/>
    </source>
</evidence>
<keyword evidence="7" id="KW-0677">Repeat</keyword>
<keyword evidence="3" id="KW-0723">Serine/threonine-protein kinase</keyword>
<dbReference type="PROSITE" id="PS00108">
    <property type="entry name" value="PROTEIN_KINASE_ST"/>
    <property type="match status" value="2"/>
</dbReference>
<evidence type="ECO:0000313" key="19">
    <source>
        <dbReference type="EMBL" id="CAK9864730.1"/>
    </source>
</evidence>
<evidence type="ECO:0000256" key="13">
    <source>
        <dbReference type="ARBA" id="ARBA00047899"/>
    </source>
</evidence>
<keyword evidence="17" id="KW-0732">Signal</keyword>
<keyword evidence="5" id="KW-0808">Transferase</keyword>
<evidence type="ECO:0000256" key="3">
    <source>
        <dbReference type="ARBA" id="ARBA00022527"/>
    </source>
</evidence>
<keyword evidence="12 16" id="KW-0472">Membrane</keyword>
<dbReference type="PROSITE" id="PS00107">
    <property type="entry name" value="PROTEIN_KINASE_ATP"/>
    <property type="match status" value="2"/>
</dbReference>
<dbReference type="CDD" id="cd14066">
    <property type="entry name" value="STKc_IRAK"/>
    <property type="match status" value="2"/>
</dbReference>
<keyword evidence="6 16" id="KW-0812">Transmembrane</keyword>
<feature type="transmembrane region" description="Helical" evidence="16">
    <location>
        <begin position="658"/>
        <end position="682"/>
    </location>
</feature>
<dbReference type="SUPFAM" id="SSF56112">
    <property type="entry name" value="Protein kinase-like (PK-like)"/>
    <property type="match status" value="2"/>
</dbReference>
<keyword evidence="8 15" id="KW-0547">Nucleotide-binding</keyword>
<dbReference type="Gene3D" id="3.30.200.20">
    <property type="entry name" value="Phosphorylase Kinase, domain 1"/>
    <property type="match status" value="2"/>
</dbReference>
<dbReference type="Gene3D" id="2.60.120.430">
    <property type="entry name" value="Galactose-binding lectin"/>
    <property type="match status" value="1"/>
</dbReference>
<proteinExistence type="predicted"/>
<dbReference type="InterPro" id="IPR032675">
    <property type="entry name" value="LRR_dom_sf"/>
</dbReference>
<protein>
    <recommendedName>
        <fullName evidence="2">non-specific serine/threonine protein kinase</fullName>
        <ecNumber evidence="2">2.7.11.1</ecNumber>
    </recommendedName>
</protein>
<evidence type="ECO:0000256" key="12">
    <source>
        <dbReference type="ARBA" id="ARBA00023136"/>
    </source>
</evidence>
<evidence type="ECO:0000256" key="5">
    <source>
        <dbReference type="ARBA" id="ARBA00022679"/>
    </source>
</evidence>
<dbReference type="PANTHER" id="PTHR45631">
    <property type="entry name" value="OS07G0107800 PROTEIN-RELATED"/>
    <property type="match status" value="1"/>
</dbReference>
<sequence>MDKCTGVSTAWLLIAVLGVLCNVSVPGVLAENPPGSFFVNCGSTASYVDKVTGITWMPDDQFIDKSAGVNANVANASQYYYPDFSEFTTLRYFPDSRAKNCYSFPVTPNETYQIRGTFFYGNYDNQTTVPSFQMGVDGTIVASNIINEQYVIAYQEITYVPQRNVTFLCLSRDLTNSVPFISAISLVNITGNVTAASRFEDIVYKGYYYVTQFRWNFGGNGIIRYPGDIVDHYWFPIKSNSSYVQSTAQVEALTATGIVNARFPPEAVMNTALTTNGTMTINIPFTHAYTWFMILYLAELNPNATASSREFYVGVPGYSPTWLVNPVVETRGLGGLFEIEYYGIVPNYISLFKNQSISTALGPLVNALEIFELSQNQSAVLTNEQDTLAIEEIKSSYGNLGVWTGDPCLPYPHPWVTCSNVSILQNSSSIIAVNLSGYGLTGPISPSFGKLRSLTSLALDNNELNGLLPDFSQFPNLNTLNLSSNQFNGPIPPSIWDIPKLNVLDLSNNNLSDNLVPNTSTPCPMSLIILNLGNNNLNGSFPSNLLDCSNSTLQEINFDHNNFSGTLDMTTWDQIYLIHGVFISMVYNDISRLDPSWEDDTKTYSPILLGGNPICKNLQLSFDFEISYHQQLNCRYNNTVLRSIETVPSNSQRSNNKLILILSTTLSIILVFSGIIGVIVLWKYRANALALREIQQEFAKQQVQPTLYSYNVLSRATGDFHQDNKLGEGGFGVVYKGILLDGTKVAVKLLTTKSHQGIDDFLNEVVSITGVRHKNLVKLKGCCLHHTQRLLVYEYVEKKNLAEALWGSKMEDNIFLDWPTRFHIFVGIARGLVYLHEDLQPCIIHRDIKASNILLDNNLNAKIADFGLARLFSDDQSQLFTQVAGTIGYMSPEYATLGQLSTKVDVYSFGILLLEIISGRKAILQNATNNMYLVEWAWSLHKTNMLISLVDQKIHNTIVESEVRRVINVALLCVQVETTKRLLMSQVLSMLQGEMDLPDILASPSQTSISSLSLNVFTRIIMDKTTSMQDVTINDIMDKIKTNMMECEVARKLLSITNINIIAMSFILIPLTNWTTSRGFSASSSCNKQGGMPSVLALLTSSHNASIELNPLTIDRRISPTAYRTLVHSSGSSGFFFQFCDVAEVAIIWKVISPNLATFTNWKWGEIKIFLYFLLSGGTNNNNLAIGRNCFSKSGEFGSFFFMENPSYWSKSYFYGRDLIRGTFFYGNYDNQTTVPSFQMGVDGTIVASNIINELYVIAYQEITYVPQRNVTFLCLSRDLTNSVPFISAISLVNVTAPAPFADNIYIGYYYVTQFRWNFGGNGIIRYVISQNIARSIESTAQVESLTATGIVNARFPPEAVMNTALTTNGTMTINIPFTHAYYWFMTLYMAELNPNAGNSSREFYLGVPGYSHTWFVNPLVDGGGLGGWEAKEYFGTVPNYISLFKNQSISTALGPLVNALEIFELSQNQSAILTNEQDTLAIEEIKSSYGNLGVWTGDPCLPYPHPWVTCSNVSILQNSSSIIAVNLSGYGLTGPISPSFGKLRSLTSLALDNNELNGLLPNFSQFPNVNTLNLSSNQFNGPIPPSIWDIPKLNVLDLSNNNLSDNLVPNTSTPCPMSLIILNLGNNNLNGSFPSNLLDCSNSTLQEINFDHNNFSGTLNMTTWDRVYLIHGVFISMVYNDISILDPSWEDDTKTYSPILLGGNPICKNLQLSFDFEISYHQQLNCRYNNTVLRSIETVSSNSQRNNNKLILILSTTLSIILVFGGIIGVIILWKYRANALALREIQQEFAKQQVQPTLYSYNVLSRATGDFHQDNKLGEGGFGVVYKGILLDGTKVAVKLLTTKSHQRIDDFLNEVVSITGVRHKNLVKLKGCCLHRTQRLLVYEYVENKNLAEALWGSKMEDNIFLDWPTRFHIFVGIARGLVYLHEDLQPCIIHRDIKASNILLDNNLNAKIADFGLARLFSDDQSQLFTQVAGTIGYMSPEYATLGQLSTKVDVYSFGILLLEIISGRKAILQNATTNMYLVEWAWSLHKTNMLISLVDQKLHNTIVESEMRRVINVALLCVQVETTKRPIMSEVLNMLQGEMDLPNILPSSSQISVSSLFLNVSTSESNHLLSSPIPNNYSNAEVELTNLDPR</sequence>
<dbReference type="InterPro" id="IPR003591">
    <property type="entry name" value="Leu-rich_rpt_typical-subtyp"/>
</dbReference>
<comment type="catalytic activity">
    <reaction evidence="14">
        <text>L-seryl-[protein] + ATP = O-phospho-L-seryl-[protein] + ADP + H(+)</text>
        <dbReference type="Rhea" id="RHEA:17989"/>
        <dbReference type="Rhea" id="RHEA-COMP:9863"/>
        <dbReference type="Rhea" id="RHEA-COMP:11604"/>
        <dbReference type="ChEBI" id="CHEBI:15378"/>
        <dbReference type="ChEBI" id="CHEBI:29999"/>
        <dbReference type="ChEBI" id="CHEBI:30616"/>
        <dbReference type="ChEBI" id="CHEBI:83421"/>
        <dbReference type="ChEBI" id="CHEBI:456216"/>
        <dbReference type="EC" id="2.7.11.1"/>
    </reaction>
</comment>
<feature type="chain" id="PRO_5046497004" description="non-specific serine/threonine protein kinase" evidence="17">
    <location>
        <begin position="31"/>
        <end position="2139"/>
    </location>
</feature>
<keyword evidence="20" id="KW-1185">Reference proteome</keyword>
<evidence type="ECO:0000256" key="15">
    <source>
        <dbReference type="PROSITE-ProRule" id="PRU10141"/>
    </source>
</evidence>
<evidence type="ECO:0000259" key="18">
    <source>
        <dbReference type="PROSITE" id="PS50011"/>
    </source>
</evidence>
<dbReference type="InterPro" id="IPR001611">
    <property type="entry name" value="Leu-rich_rpt"/>
</dbReference>
<dbReference type="Pfam" id="PF07714">
    <property type="entry name" value="PK_Tyr_Ser-Thr"/>
    <property type="match status" value="1"/>
</dbReference>
<evidence type="ECO:0000256" key="1">
    <source>
        <dbReference type="ARBA" id="ARBA00004167"/>
    </source>
</evidence>
<evidence type="ECO:0000256" key="17">
    <source>
        <dbReference type="SAM" id="SignalP"/>
    </source>
</evidence>
<keyword evidence="10 15" id="KW-0067">ATP-binding</keyword>
<dbReference type="Gene3D" id="3.80.10.10">
    <property type="entry name" value="Ribonuclease Inhibitor"/>
    <property type="match status" value="3"/>
</dbReference>
<evidence type="ECO:0000313" key="20">
    <source>
        <dbReference type="Proteomes" id="UP001497522"/>
    </source>
</evidence>
<dbReference type="InterPro" id="IPR000719">
    <property type="entry name" value="Prot_kinase_dom"/>
</dbReference>
<accession>A0ABP1AQ71</accession>
<keyword evidence="9" id="KW-0418">Kinase</keyword>
<evidence type="ECO:0000256" key="9">
    <source>
        <dbReference type="ARBA" id="ARBA00022777"/>
    </source>
</evidence>
<dbReference type="InterPro" id="IPR001245">
    <property type="entry name" value="Ser-Thr/Tyr_kinase_cat_dom"/>
</dbReference>
<gene>
    <name evidence="19" type="ORF">CSSPJE1EN2_LOCUS7725</name>
</gene>
<dbReference type="InterPro" id="IPR024788">
    <property type="entry name" value="Malectin-like_Carb-bd_dom"/>
</dbReference>
<dbReference type="PROSITE" id="PS50011">
    <property type="entry name" value="PROTEIN_KINASE_DOM"/>
    <property type="match status" value="2"/>
</dbReference>
<feature type="transmembrane region" description="Helical" evidence="16">
    <location>
        <begin position="1751"/>
        <end position="1775"/>
    </location>
</feature>
<reference evidence="19" key="1">
    <citation type="submission" date="2024-03" db="EMBL/GenBank/DDBJ databases">
        <authorList>
            <consortium name="ELIXIR-Norway"/>
            <consortium name="Elixir Norway"/>
        </authorList>
    </citation>
    <scope>NUCLEOTIDE SEQUENCE</scope>
</reference>
<dbReference type="SMART" id="SM00369">
    <property type="entry name" value="LRR_TYP"/>
    <property type="match status" value="4"/>
</dbReference>
<feature type="transmembrane region" description="Helical" evidence="16">
    <location>
        <begin position="1053"/>
        <end position="1074"/>
    </location>
</feature>
<dbReference type="EC" id="2.7.11.1" evidence="2"/>
<keyword evidence="4" id="KW-0433">Leucine-rich repeat</keyword>
<feature type="domain" description="Protein kinase" evidence="18">
    <location>
        <begin position="720"/>
        <end position="995"/>
    </location>
</feature>
<name>A0ABP1AQ71_9BRYO</name>
<evidence type="ECO:0000256" key="10">
    <source>
        <dbReference type="ARBA" id="ARBA00022840"/>
    </source>
</evidence>
<feature type="binding site" evidence="15">
    <location>
        <position position="1841"/>
    </location>
    <ligand>
        <name>ATP</name>
        <dbReference type="ChEBI" id="CHEBI:30616"/>
    </ligand>
</feature>
<dbReference type="InterPro" id="IPR017441">
    <property type="entry name" value="Protein_kinase_ATP_BS"/>
</dbReference>
<evidence type="ECO:0000256" key="4">
    <source>
        <dbReference type="ARBA" id="ARBA00022614"/>
    </source>
</evidence>
<keyword evidence="11 16" id="KW-1133">Transmembrane helix</keyword>
<feature type="signal peptide" evidence="17">
    <location>
        <begin position="1"/>
        <end position="30"/>
    </location>
</feature>
<dbReference type="InterPro" id="IPR011009">
    <property type="entry name" value="Kinase-like_dom_sf"/>
</dbReference>
<dbReference type="SMART" id="SM00220">
    <property type="entry name" value="S_TKc"/>
    <property type="match status" value="2"/>
</dbReference>
<dbReference type="EMBL" id="OZ023715">
    <property type="protein sequence ID" value="CAK9864730.1"/>
    <property type="molecule type" value="Genomic_DNA"/>
</dbReference>
<evidence type="ECO:0000256" key="14">
    <source>
        <dbReference type="ARBA" id="ARBA00048679"/>
    </source>
</evidence>
<dbReference type="InterPro" id="IPR008271">
    <property type="entry name" value="Ser/Thr_kinase_AS"/>
</dbReference>
<evidence type="ECO:0000256" key="16">
    <source>
        <dbReference type="SAM" id="Phobius"/>
    </source>
</evidence>
<dbReference type="Gene3D" id="1.10.510.10">
    <property type="entry name" value="Transferase(Phosphotransferase) domain 1"/>
    <property type="match status" value="2"/>
</dbReference>
<evidence type="ECO:0000256" key="6">
    <source>
        <dbReference type="ARBA" id="ARBA00022692"/>
    </source>
</evidence>
<comment type="catalytic activity">
    <reaction evidence="13">
        <text>L-threonyl-[protein] + ATP = O-phospho-L-threonyl-[protein] + ADP + H(+)</text>
        <dbReference type="Rhea" id="RHEA:46608"/>
        <dbReference type="Rhea" id="RHEA-COMP:11060"/>
        <dbReference type="Rhea" id="RHEA-COMP:11605"/>
        <dbReference type="ChEBI" id="CHEBI:15378"/>
        <dbReference type="ChEBI" id="CHEBI:30013"/>
        <dbReference type="ChEBI" id="CHEBI:30616"/>
        <dbReference type="ChEBI" id="CHEBI:61977"/>
        <dbReference type="ChEBI" id="CHEBI:456216"/>
        <dbReference type="EC" id="2.7.11.1"/>
    </reaction>
</comment>
<comment type="subcellular location">
    <subcellularLocation>
        <location evidence="1">Membrane</location>
        <topology evidence="1">Single-pass membrane protein</topology>
    </subcellularLocation>
</comment>
<organism evidence="19 20">
    <name type="scientific">Sphagnum jensenii</name>
    <dbReference type="NCBI Taxonomy" id="128206"/>
    <lineage>
        <taxon>Eukaryota</taxon>
        <taxon>Viridiplantae</taxon>
        <taxon>Streptophyta</taxon>
        <taxon>Embryophyta</taxon>
        <taxon>Bryophyta</taxon>
        <taxon>Sphagnophytina</taxon>
        <taxon>Sphagnopsida</taxon>
        <taxon>Sphagnales</taxon>
        <taxon>Sphagnaceae</taxon>
        <taxon>Sphagnum</taxon>
    </lineage>
</organism>
<feature type="binding site" evidence="15">
    <location>
        <position position="748"/>
    </location>
    <ligand>
        <name>ATP</name>
        <dbReference type="ChEBI" id="CHEBI:30616"/>
    </ligand>
</feature>